<keyword evidence="1" id="KW-0472">Membrane</keyword>
<dbReference type="GO" id="GO:0005739">
    <property type="term" value="C:mitochondrion"/>
    <property type="evidence" value="ECO:0007669"/>
    <property type="project" value="TreeGrafter"/>
</dbReference>
<dbReference type="Proteomes" id="UP000076761">
    <property type="component" value="Unassembled WGS sequence"/>
</dbReference>
<dbReference type="OrthoDB" id="5580261at2759"/>
<sequence length="196" mass="21502">MAEQHKNAPRNDRITGRYREALRTLSARTGTALPSLIFSFAVLHEVTAVASLVGIFYGARALGIGDSLIEVAQTTVPHSTGEWSLEGWMRGQWKTWAIEGEVWVEKVGRRYGFFGFEKGSAMPVTPGDDVEARAQMSGRIAGDVANAIVAYGATKAIAPIRVPLSMYLSPAFSRRLVDPVSRNIIRPFRRSQPPSQ</sequence>
<keyword evidence="1" id="KW-1133">Transmembrane helix</keyword>
<accession>A0A165PTN1</accession>
<evidence type="ECO:0000313" key="3">
    <source>
        <dbReference type="Proteomes" id="UP000076761"/>
    </source>
</evidence>
<keyword evidence="1" id="KW-0812">Transmembrane</keyword>
<dbReference type="EMBL" id="KV425606">
    <property type="protein sequence ID" value="KZT21484.1"/>
    <property type="molecule type" value="Genomic_DNA"/>
</dbReference>
<dbReference type="STRING" id="1314782.A0A165PTN1"/>
<dbReference type="InterPro" id="IPR018811">
    <property type="entry name" value="MRX11"/>
</dbReference>
<evidence type="ECO:0000313" key="2">
    <source>
        <dbReference type="EMBL" id="KZT21484.1"/>
    </source>
</evidence>
<gene>
    <name evidence="2" type="ORF">NEOLEDRAFT_749223</name>
</gene>
<dbReference type="PANTHER" id="PTHR28002">
    <property type="entry name" value="MIOREX COMPLEX COMPONENT 11"/>
    <property type="match status" value="1"/>
</dbReference>
<dbReference type="AlphaFoldDB" id="A0A165PTN1"/>
<dbReference type="Pfam" id="PF10306">
    <property type="entry name" value="FLILHELTA"/>
    <property type="match status" value="1"/>
</dbReference>
<name>A0A165PTN1_9AGAM</name>
<reference evidence="2 3" key="1">
    <citation type="journal article" date="2016" name="Mol. Biol. Evol.">
        <title>Comparative Genomics of Early-Diverging Mushroom-Forming Fungi Provides Insights into the Origins of Lignocellulose Decay Capabilities.</title>
        <authorList>
            <person name="Nagy L.G."/>
            <person name="Riley R."/>
            <person name="Tritt A."/>
            <person name="Adam C."/>
            <person name="Daum C."/>
            <person name="Floudas D."/>
            <person name="Sun H."/>
            <person name="Yadav J.S."/>
            <person name="Pangilinan J."/>
            <person name="Larsson K.H."/>
            <person name="Matsuura K."/>
            <person name="Barry K."/>
            <person name="Labutti K."/>
            <person name="Kuo R."/>
            <person name="Ohm R.A."/>
            <person name="Bhattacharya S.S."/>
            <person name="Shirouzu T."/>
            <person name="Yoshinaga Y."/>
            <person name="Martin F.M."/>
            <person name="Grigoriev I.V."/>
            <person name="Hibbett D.S."/>
        </authorList>
    </citation>
    <scope>NUCLEOTIDE SEQUENCE [LARGE SCALE GENOMIC DNA]</scope>
    <source>
        <strain evidence="2 3">HHB14362 ss-1</strain>
    </source>
</reference>
<organism evidence="2 3">
    <name type="scientific">Neolentinus lepideus HHB14362 ss-1</name>
    <dbReference type="NCBI Taxonomy" id="1314782"/>
    <lineage>
        <taxon>Eukaryota</taxon>
        <taxon>Fungi</taxon>
        <taxon>Dikarya</taxon>
        <taxon>Basidiomycota</taxon>
        <taxon>Agaricomycotina</taxon>
        <taxon>Agaricomycetes</taxon>
        <taxon>Gloeophyllales</taxon>
        <taxon>Gloeophyllaceae</taxon>
        <taxon>Neolentinus</taxon>
    </lineage>
</organism>
<keyword evidence="3" id="KW-1185">Reference proteome</keyword>
<dbReference type="PANTHER" id="PTHR28002:SF1">
    <property type="entry name" value="MIOREX COMPLEX COMPONENT 11"/>
    <property type="match status" value="1"/>
</dbReference>
<evidence type="ECO:0000256" key="1">
    <source>
        <dbReference type="SAM" id="Phobius"/>
    </source>
</evidence>
<dbReference type="InParanoid" id="A0A165PTN1"/>
<protein>
    <submittedName>
        <fullName evidence="2">Uncharacterized protein</fullName>
    </submittedName>
</protein>
<proteinExistence type="predicted"/>
<feature type="transmembrane region" description="Helical" evidence="1">
    <location>
        <begin position="36"/>
        <end position="59"/>
    </location>
</feature>